<keyword evidence="2" id="KW-1185">Reference proteome</keyword>
<sequence length="126" mass="15138">MAIENEGLTKKINEMYRYVLRLYDRLINGQKTLVTLIEVQIFFDILVSDRETPDECDSRKWNPTLWMVYNKQIYKQESSLTRSYSCSHLGYRDPIRELSKFAEVLDLNHNVFMICMTLYWKDDPKL</sequence>
<name>A0A9W4SD84_9GLOM</name>
<protein>
    <submittedName>
        <fullName evidence="1">13843_t:CDS:1</fullName>
    </submittedName>
</protein>
<gene>
    <name evidence="1" type="ORF">FWILDA_LOCUS1452</name>
</gene>
<organism evidence="1 2">
    <name type="scientific">Funneliformis geosporum</name>
    <dbReference type="NCBI Taxonomy" id="1117311"/>
    <lineage>
        <taxon>Eukaryota</taxon>
        <taxon>Fungi</taxon>
        <taxon>Fungi incertae sedis</taxon>
        <taxon>Mucoromycota</taxon>
        <taxon>Glomeromycotina</taxon>
        <taxon>Glomeromycetes</taxon>
        <taxon>Glomerales</taxon>
        <taxon>Glomeraceae</taxon>
        <taxon>Funneliformis</taxon>
    </lineage>
</organism>
<evidence type="ECO:0000313" key="2">
    <source>
        <dbReference type="Proteomes" id="UP001153678"/>
    </source>
</evidence>
<dbReference type="EMBL" id="CAMKVN010000140">
    <property type="protein sequence ID" value="CAI2164211.1"/>
    <property type="molecule type" value="Genomic_DNA"/>
</dbReference>
<comment type="caution">
    <text evidence="1">The sequence shown here is derived from an EMBL/GenBank/DDBJ whole genome shotgun (WGS) entry which is preliminary data.</text>
</comment>
<dbReference type="AlphaFoldDB" id="A0A9W4SD84"/>
<evidence type="ECO:0000313" key="1">
    <source>
        <dbReference type="EMBL" id="CAI2164211.1"/>
    </source>
</evidence>
<reference evidence="1" key="1">
    <citation type="submission" date="2022-08" db="EMBL/GenBank/DDBJ databases">
        <authorList>
            <person name="Kallberg Y."/>
            <person name="Tangrot J."/>
            <person name="Rosling A."/>
        </authorList>
    </citation>
    <scope>NUCLEOTIDE SEQUENCE</scope>
    <source>
        <strain evidence="1">Wild A</strain>
    </source>
</reference>
<dbReference type="Proteomes" id="UP001153678">
    <property type="component" value="Unassembled WGS sequence"/>
</dbReference>
<accession>A0A9W4SD84</accession>
<proteinExistence type="predicted"/>